<evidence type="ECO:0000313" key="2">
    <source>
        <dbReference type="Proteomes" id="UP000291020"/>
    </source>
</evidence>
<dbReference type="PANTHER" id="PTHR10510">
    <property type="entry name" value="CYTOCHROME C OXIDASE POLYPEPTIDE 7A"/>
    <property type="match status" value="1"/>
</dbReference>
<evidence type="ECO:0000313" key="1">
    <source>
        <dbReference type="Ensembl" id="ENSGAGP00000033516.1"/>
    </source>
</evidence>
<dbReference type="InterPro" id="IPR003177">
    <property type="entry name" value="Cytc_oxidase_su7a_met"/>
</dbReference>
<dbReference type="GO" id="GO:0006123">
    <property type="term" value="P:mitochondrial electron transport, cytochrome c to oxygen"/>
    <property type="evidence" value="ECO:0007669"/>
    <property type="project" value="InterPro"/>
</dbReference>
<dbReference type="PANTHER" id="PTHR10510:SF2">
    <property type="entry name" value="CYTOCHROME C OXIDASE SUBUNIT 7A-RELATED PROTEIN, MITOCHONDRIAL"/>
    <property type="match status" value="1"/>
</dbReference>
<protein>
    <submittedName>
        <fullName evidence="1">Uncharacterized protein</fullName>
    </submittedName>
</protein>
<proteinExistence type="predicted"/>
<dbReference type="Proteomes" id="UP000291020">
    <property type="component" value="Unassembled WGS sequence"/>
</dbReference>
<dbReference type="AlphaFoldDB" id="A0A452IZK7"/>
<reference evidence="1" key="2">
    <citation type="submission" date="2025-08" db="UniProtKB">
        <authorList>
            <consortium name="Ensembl"/>
        </authorList>
    </citation>
    <scope>IDENTIFICATION</scope>
</reference>
<organism evidence="1 2">
    <name type="scientific">Gopherus agassizii</name>
    <name type="common">Agassiz's desert tortoise</name>
    <dbReference type="NCBI Taxonomy" id="38772"/>
    <lineage>
        <taxon>Eukaryota</taxon>
        <taxon>Metazoa</taxon>
        <taxon>Chordata</taxon>
        <taxon>Craniata</taxon>
        <taxon>Vertebrata</taxon>
        <taxon>Euteleostomi</taxon>
        <taxon>Archelosauria</taxon>
        <taxon>Testudinata</taxon>
        <taxon>Testudines</taxon>
        <taxon>Cryptodira</taxon>
        <taxon>Durocryptodira</taxon>
        <taxon>Testudinoidea</taxon>
        <taxon>Testudinidae</taxon>
        <taxon>Gopherus</taxon>
    </lineage>
</organism>
<dbReference type="GO" id="GO:0005739">
    <property type="term" value="C:mitochondrion"/>
    <property type="evidence" value="ECO:0007669"/>
    <property type="project" value="GOC"/>
</dbReference>
<accession>A0A452IZK7</accession>
<sequence length="173" mass="17987">CSLQNPGAVRAPAIHEGPAVITQVSQAAFLAGFRVCSTGTRRSPLQNCLPAPGPYRLGKRWGGSGPSLERVAAGRVLAGKQRGVCGEPGDMYYKFSGFSQKLVGAVASAAYVPQGLKPLASTESPTLIFGTPTKLASDSPAAVSYLGKNKVPDLQKLFQLQEETLNSVGGLVT</sequence>
<dbReference type="GO" id="GO:0002082">
    <property type="term" value="P:regulation of oxidative phosphorylation"/>
    <property type="evidence" value="ECO:0007669"/>
    <property type="project" value="TreeGrafter"/>
</dbReference>
<keyword evidence="2" id="KW-1185">Reference proteome</keyword>
<reference evidence="2" key="1">
    <citation type="journal article" date="2017" name="PLoS ONE">
        <title>The Agassiz's desert tortoise genome provides a resource for the conservation of a threatened species.</title>
        <authorList>
            <person name="Tollis M."/>
            <person name="DeNardo D.F."/>
            <person name="Cornelius J.A."/>
            <person name="Dolby G.A."/>
            <person name="Edwards T."/>
            <person name="Henen B.T."/>
            <person name="Karl A.E."/>
            <person name="Murphy R.W."/>
            <person name="Kusumi K."/>
        </authorList>
    </citation>
    <scope>NUCLEOTIDE SEQUENCE [LARGE SCALE GENOMIC DNA]</scope>
</reference>
<dbReference type="GO" id="GO:0097250">
    <property type="term" value="P:mitochondrial respirasome assembly"/>
    <property type="evidence" value="ECO:0007669"/>
    <property type="project" value="TreeGrafter"/>
</dbReference>
<reference evidence="1" key="3">
    <citation type="submission" date="2025-09" db="UniProtKB">
        <authorList>
            <consortium name="Ensembl"/>
        </authorList>
    </citation>
    <scope>IDENTIFICATION</scope>
</reference>
<name>A0A452IZK7_9SAUR</name>
<dbReference type="Ensembl" id="ENSGAGT00000037970.1">
    <property type="protein sequence ID" value="ENSGAGP00000033516.1"/>
    <property type="gene ID" value="ENSGAGG00000023873.1"/>
</dbReference>